<dbReference type="PANTHER" id="PTHR31988">
    <property type="entry name" value="ESTERASE, PUTATIVE (DUF303)-RELATED"/>
    <property type="match status" value="1"/>
</dbReference>
<protein>
    <recommendedName>
        <fullName evidence="3">Sialate O-acetylesterase domain-containing protein</fullName>
    </recommendedName>
</protein>
<dbReference type="PANTHER" id="PTHR31988:SF15">
    <property type="entry name" value="ESTERASE, PUTATIVE (DUF303)-RELATED"/>
    <property type="match status" value="1"/>
</dbReference>
<evidence type="ECO:0000256" key="1">
    <source>
        <dbReference type="ARBA" id="ARBA00022801"/>
    </source>
</evidence>
<keyword evidence="1" id="KW-0378">Hydrolase</keyword>
<dbReference type="InterPro" id="IPR005181">
    <property type="entry name" value="SASA"/>
</dbReference>
<keyword evidence="5" id="KW-1185">Reference proteome</keyword>
<dbReference type="Pfam" id="PF03629">
    <property type="entry name" value="SASA"/>
    <property type="match status" value="2"/>
</dbReference>
<feature type="domain" description="Sialate O-acetylesterase" evidence="3">
    <location>
        <begin position="33"/>
        <end position="261"/>
    </location>
</feature>
<feature type="domain" description="Sialate O-acetylesterase" evidence="3">
    <location>
        <begin position="334"/>
        <end position="576"/>
    </location>
</feature>
<keyword evidence="2" id="KW-0732">Signal</keyword>
<dbReference type="OrthoDB" id="42638at2759"/>
<evidence type="ECO:0000313" key="5">
    <source>
        <dbReference type="Proteomes" id="UP000595140"/>
    </source>
</evidence>
<proteinExistence type="predicted"/>
<dbReference type="AlphaFoldDB" id="A0A484MFR1"/>
<dbReference type="GO" id="GO:0016787">
    <property type="term" value="F:hydrolase activity"/>
    <property type="evidence" value="ECO:0007669"/>
    <property type="project" value="UniProtKB-KW"/>
</dbReference>
<organism evidence="4 5">
    <name type="scientific">Cuscuta campestris</name>
    <dbReference type="NCBI Taxonomy" id="132261"/>
    <lineage>
        <taxon>Eukaryota</taxon>
        <taxon>Viridiplantae</taxon>
        <taxon>Streptophyta</taxon>
        <taxon>Embryophyta</taxon>
        <taxon>Tracheophyta</taxon>
        <taxon>Spermatophyta</taxon>
        <taxon>Magnoliopsida</taxon>
        <taxon>eudicotyledons</taxon>
        <taxon>Gunneridae</taxon>
        <taxon>Pentapetalae</taxon>
        <taxon>asterids</taxon>
        <taxon>lamiids</taxon>
        <taxon>Solanales</taxon>
        <taxon>Convolvulaceae</taxon>
        <taxon>Cuscuteae</taxon>
        <taxon>Cuscuta</taxon>
        <taxon>Cuscuta subgen. Grammica</taxon>
        <taxon>Cuscuta sect. Cleistogrammica</taxon>
    </lineage>
</organism>
<dbReference type="InterPro" id="IPR052940">
    <property type="entry name" value="Carb_Esterase_6"/>
</dbReference>
<dbReference type="EMBL" id="OOIL02003256">
    <property type="protein sequence ID" value="VFQ86836.1"/>
    <property type="molecule type" value="Genomic_DNA"/>
</dbReference>
<dbReference type="InterPro" id="IPR036514">
    <property type="entry name" value="SGNH_hydro_sf"/>
</dbReference>
<evidence type="ECO:0000259" key="3">
    <source>
        <dbReference type="Pfam" id="PF03629"/>
    </source>
</evidence>
<evidence type="ECO:0000313" key="4">
    <source>
        <dbReference type="EMBL" id="VFQ86836.1"/>
    </source>
</evidence>
<reference evidence="4 5" key="1">
    <citation type="submission" date="2018-04" db="EMBL/GenBank/DDBJ databases">
        <authorList>
            <person name="Vogel A."/>
        </authorList>
    </citation>
    <scope>NUCLEOTIDE SEQUENCE [LARGE SCALE GENOMIC DNA]</scope>
</reference>
<dbReference type="SUPFAM" id="SSF52266">
    <property type="entry name" value="SGNH hydrolase"/>
    <property type="match status" value="2"/>
</dbReference>
<accession>A0A484MFR1</accession>
<gene>
    <name evidence="4" type="ORF">CCAM_LOCUS28612</name>
</gene>
<feature type="signal peptide" evidence="2">
    <location>
        <begin position="1"/>
        <end position="19"/>
    </location>
</feature>
<feature type="chain" id="PRO_5019746079" description="Sialate O-acetylesterase domain-containing protein" evidence="2">
    <location>
        <begin position="20"/>
        <end position="596"/>
    </location>
</feature>
<evidence type="ECO:0000256" key="2">
    <source>
        <dbReference type="SAM" id="SignalP"/>
    </source>
</evidence>
<dbReference type="Proteomes" id="UP000595140">
    <property type="component" value="Unassembled WGS sequence"/>
</dbReference>
<sequence>MFGLLLSIFLLVSATSAAATQADLSGNGGGHPTTVFLLAGQSNMAGRGGVLHGVWDGHVPPECQPSPSILRLNTANVWEPAREPLHSGVDLNRTVGIGPGMSFAHAVLRKDPSVGVIGLVPCAVGGTNIRKWARGGFLYSRLIHRSAAAARGGARIRGLLWYQGESDTVNLEEAREYRDRLRNFFIDVRSDLQLPALPIIQVALATKQGPFIETVRKAQLGVDLPHVKTVDAKGLDVGYDHLHLTAAAEVELGKMLADAFLHPVSASKLAAAPPARHRSPSSLSPMEMKNGSTTIAFLTILLLVLYLWQTIFPSGEMLLLLKEESSARADKRPKQIIVMAGQSNMAGRGGVEWRKFGNDTLLKVWDGSVPPESHPNPNVYRFNEQFQWEPAKEPVHAGIGCTTTCGIGIGMAFANHLLALDPDFGPIGLVPCAAGGTSMKNWTTPTDYPYPSLLYRTQMAISKGGILRAVLWFQGESDSKYYSFGKSYARNLRLLVSRLRADLKSPMLPWVQVVIPHQKPPFEGPLIEDVRKAQMGLDLPNVVNVDGDGLPMQGDGVHLTIDGYVKLGYLLADAVFKHKSLFFSNLNNVTNSTPCS</sequence>
<name>A0A484MFR1_9ASTE</name>
<dbReference type="Gene3D" id="3.40.50.1110">
    <property type="entry name" value="SGNH hydrolase"/>
    <property type="match status" value="2"/>
</dbReference>